<gene>
    <name evidence="2" type="ORF">HPB52_025523</name>
</gene>
<protein>
    <submittedName>
        <fullName evidence="2">Uncharacterized protein</fullName>
    </submittedName>
</protein>
<accession>A0A9D4YRD0</accession>
<organism evidence="2 3">
    <name type="scientific">Rhipicephalus sanguineus</name>
    <name type="common">Brown dog tick</name>
    <name type="synonym">Ixodes sanguineus</name>
    <dbReference type="NCBI Taxonomy" id="34632"/>
    <lineage>
        <taxon>Eukaryota</taxon>
        <taxon>Metazoa</taxon>
        <taxon>Ecdysozoa</taxon>
        <taxon>Arthropoda</taxon>
        <taxon>Chelicerata</taxon>
        <taxon>Arachnida</taxon>
        <taxon>Acari</taxon>
        <taxon>Parasitiformes</taxon>
        <taxon>Ixodida</taxon>
        <taxon>Ixodoidea</taxon>
        <taxon>Ixodidae</taxon>
        <taxon>Rhipicephalinae</taxon>
        <taxon>Rhipicephalus</taxon>
        <taxon>Rhipicephalus</taxon>
    </lineage>
</organism>
<proteinExistence type="predicted"/>
<evidence type="ECO:0000313" key="3">
    <source>
        <dbReference type="Proteomes" id="UP000821837"/>
    </source>
</evidence>
<dbReference type="AlphaFoldDB" id="A0A9D4YRD0"/>
<reference evidence="2" key="1">
    <citation type="journal article" date="2020" name="Cell">
        <title>Large-Scale Comparative Analyses of Tick Genomes Elucidate Their Genetic Diversity and Vector Capacities.</title>
        <authorList>
            <consortium name="Tick Genome and Microbiome Consortium (TIGMIC)"/>
            <person name="Jia N."/>
            <person name="Wang J."/>
            <person name="Shi W."/>
            <person name="Du L."/>
            <person name="Sun Y."/>
            <person name="Zhan W."/>
            <person name="Jiang J.F."/>
            <person name="Wang Q."/>
            <person name="Zhang B."/>
            <person name="Ji P."/>
            <person name="Bell-Sakyi L."/>
            <person name="Cui X.M."/>
            <person name="Yuan T.T."/>
            <person name="Jiang B.G."/>
            <person name="Yang W.F."/>
            <person name="Lam T.T."/>
            <person name="Chang Q.C."/>
            <person name="Ding S.J."/>
            <person name="Wang X.J."/>
            <person name="Zhu J.G."/>
            <person name="Ruan X.D."/>
            <person name="Zhao L."/>
            <person name="Wei J.T."/>
            <person name="Ye R.Z."/>
            <person name="Que T.C."/>
            <person name="Du C.H."/>
            <person name="Zhou Y.H."/>
            <person name="Cheng J.X."/>
            <person name="Dai P.F."/>
            <person name="Guo W.B."/>
            <person name="Han X.H."/>
            <person name="Huang E.J."/>
            <person name="Li L.F."/>
            <person name="Wei W."/>
            <person name="Gao Y.C."/>
            <person name="Liu J.Z."/>
            <person name="Shao H.Z."/>
            <person name="Wang X."/>
            <person name="Wang C.C."/>
            <person name="Yang T.C."/>
            <person name="Huo Q.B."/>
            <person name="Li W."/>
            <person name="Chen H.Y."/>
            <person name="Chen S.E."/>
            <person name="Zhou L.G."/>
            <person name="Ni X.B."/>
            <person name="Tian J.H."/>
            <person name="Sheng Y."/>
            <person name="Liu T."/>
            <person name="Pan Y.S."/>
            <person name="Xia L.Y."/>
            <person name="Li J."/>
            <person name="Zhao F."/>
            <person name="Cao W.C."/>
        </authorList>
    </citation>
    <scope>NUCLEOTIDE SEQUENCE</scope>
    <source>
        <strain evidence="2">Rsan-2018</strain>
    </source>
</reference>
<keyword evidence="3" id="KW-1185">Reference proteome</keyword>
<dbReference type="EMBL" id="JABSTV010000806">
    <property type="protein sequence ID" value="KAH7985609.1"/>
    <property type="molecule type" value="Genomic_DNA"/>
</dbReference>
<evidence type="ECO:0000256" key="1">
    <source>
        <dbReference type="SAM" id="MobiDB-lite"/>
    </source>
</evidence>
<feature type="region of interest" description="Disordered" evidence="1">
    <location>
        <begin position="270"/>
        <end position="292"/>
    </location>
</feature>
<reference evidence="2" key="2">
    <citation type="submission" date="2021-09" db="EMBL/GenBank/DDBJ databases">
        <authorList>
            <person name="Jia N."/>
            <person name="Wang J."/>
            <person name="Shi W."/>
            <person name="Du L."/>
            <person name="Sun Y."/>
            <person name="Zhan W."/>
            <person name="Jiang J."/>
            <person name="Wang Q."/>
            <person name="Zhang B."/>
            <person name="Ji P."/>
            <person name="Sakyi L.B."/>
            <person name="Cui X."/>
            <person name="Yuan T."/>
            <person name="Jiang B."/>
            <person name="Yang W."/>
            <person name="Lam T.T.-Y."/>
            <person name="Chang Q."/>
            <person name="Ding S."/>
            <person name="Wang X."/>
            <person name="Zhu J."/>
            <person name="Ruan X."/>
            <person name="Zhao L."/>
            <person name="Wei J."/>
            <person name="Que T."/>
            <person name="Du C."/>
            <person name="Cheng J."/>
            <person name="Dai P."/>
            <person name="Han X."/>
            <person name="Huang E."/>
            <person name="Gao Y."/>
            <person name="Liu J."/>
            <person name="Shao H."/>
            <person name="Ye R."/>
            <person name="Li L."/>
            <person name="Wei W."/>
            <person name="Wang X."/>
            <person name="Wang C."/>
            <person name="Huo Q."/>
            <person name="Li W."/>
            <person name="Guo W."/>
            <person name="Chen H."/>
            <person name="Chen S."/>
            <person name="Zhou L."/>
            <person name="Zhou L."/>
            <person name="Ni X."/>
            <person name="Tian J."/>
            <person name="Zhou Y."/>
            <person name="Sheng Y."/>
            <person name="Liu T."/>
            <person name="Pan Y."/>
            <person name="Xia L."/>
            <person name="Li J."/>
            <person name="Zhao F."/>
            <person name="Cao W."/>
        </authorList>
    </citation>
    <scope>NUCLEOTIDE SEQUENCE</scope>
    <source>
        <strain evidence="2">Rsan-2018</strain>
        <tissue evidence="2">Larvae</tissue>
    </source>
</reference>
<name>A0A9D4YRD0_RHISA</name>
<comment type="caution">
    <text evidence="2">The sequence shown here is derived from an EMBL/GenBank/DDBJ whole genome shotgun (WGS) entry which is preliminary data.</text>
</comment>
<evidence type="ECO:0000313" key="2">
    <source>
        <dbReference type="EMBL" id="KAH7985609.1"/>
    </source>
</evidence>
<dbReference type="VEuPathDB" id="VectorBase:RSAN_043307"/>
<sequence>MYFLSQRSWAIWESFPGGAERLTTPGTVDSLHRLFLGRRALMAVLTPDQCPRCYGDASSSRASEKRPSANASTVSPLVPPSFLHRHTQPRVSRSCGSSAGIGARSVECTSPPKKPAKPPFFFTVGHDGVAVWVEGGQGDGHLSAVSAFWVTMLAACLSEPPCGSRCEAVPVLIFFCVDEGSRASGTPSFRCYQCRVANNEDCHDGYLKTCPTDQAYDVCMTMVVKNGGVVAGLADRDCETAFGRKRDKTQSRKQAVASLADEDIVAAVAGTQDAQANSSSGDEDRPDEATATRAYSAAEVAAAFGLIRQF</sequence>
<dbReference type="Proteomes" id="UP000821837">
    <property type="component" value="Unassembled WGS sequence"/>
</dbReference>